<evidence type="ECO:0000256" key="7">
    <source>
        <dbReference type="ARBA" id="ARBA00023242"/>
    </source>
</evidence>
<dbReference type="PANTHER" id="PTHR47782:SF12">
    <property type="entry name" value="ZN(II)2CYS6 TRANSCRIPTION FACTOR (EUROFUNG)"/>
    <property type="match status" value="1"/>
</dbReference>
<dbReference type="EMBL" id="CP055898">
    <property type="protein sequence ID" value="QKX54297.1"/>
    <property type="molecule type" value="Genomic_DNA"/>
</dbReference>
<evidence type="ECO:0000256" key="8">
    <source>
        <dbReference type="SAM" id="MobiDB-lite"/>
    </source>
</evidence>
<sequence>MKCDDQTPACGNCSRLSLTCLFEDPETKKRRPRNYLETLEARVAFLEGRSQGSTAAASPSSLRTPEVQQGSSRHGTFVSDEGDRTTDLSLQTGLLDVRSAQPEPQYLGPSSTLSFSHILNSSLSRHLPERSKPAHSLLSRGAFSPSMPFLLDNDLALSLSNAYFANIQPQYPFLHEPTFRLWEKRLSTQSQEVTDLTLDSVPLFFVNMVYSVGALLLPNHQSLAEITGLALRQCIELGYHRKGKGFGPIEDDLHLQIRRRTFWCAYGIECTLSLWLGRPLSLPLHNISAEFPRDIDDSPIADSLQGTPRSTNTPKANMSNAIHVFQLRCLWARIYHFLYSEDVPIRANDGTYRSQIEELRVDLDKWLASAPQVVPRTGQTLSILQREHGTPIKHTWQTLRCIFFAALVYLHCLWTAPGVCETIQYDDVSRTCTDATMVLVVIAQAWEEAAPYRDLFEMLANRTMTIIVSRNNGAHAVPTPWASTDSTEQETWTQWMADIANTGMSDEMEGLLSGFMDEFMAYDMPD</sequence>
<dbReference type="Pfam" id="PF04082">
    <property type="entry name" value="Fungal_trans"/>
    <property type="match status" value="1"/>
</dbReference>
<dbReference type="GO" id="GO:0005634">
    <property type="term" value="C:nucleus"/>
    <property type="evidence" value="ECO:0007669"/>
    <property type="project" value="UniProtKB-SubCell"/>
</dbReference>
<dbReference type="AlphaFoldDB" id="A0A7H8QK37"/>
<keyword evidence="5" id="KW-0238">DNA-binding</keyword>
<name>A0A7H8QK37_TALRU</name>
<dbReference type="CDD" id="cd00067">
    <property type="entry name" value="GAL4"/>
    <property type="match status" value="1"/>
</dbReference>
<dbReference type="OrthoDB" id="189997at2759"/>
<comment type="subcellular location">
    <subcellularLocation>
        <location evidence="1">Nucleus</location>
    </subcellularLocation>
</comment>
<dbReference type="SMART" id="SM00906">
    <property type="entry name" value="Fungal_trans"/>
    <property type="match status" value="1"/>
</dbReference>
<dbReference type="RefSeq" id="XP_035340476.1">
    <property type="nucleotide sequence ID" value="XM_035484583.1"/>
</dbReference>
<accession>A0A7H8QK37</accession>
<evidence type="ECO:0000256" key="4">
    <source>
        <dbReference type="ARBA" id="ARBA00023015"/>
    </source>
</evidence>
<keyword evidence="3" id="KW-0862">Zinc</keyword>
<proteinExistence type="predicted"/>
<dbReference type="InterPro" id="IPR052202">
    <property type="entry name" value="Yeast_MetPath_Reg"/>
</dbReference>
<evidence type="ECO:0000313" key="11">
    <source>
        <dbReference type="Proteomes" id="UP000509510"/>
    </source>
</evidence>
<dbReference type="GO" id="GO:0008270">
    <property type="term" value="F:zinc ion binding"/>
    <property type="evidence" value="ECO:0007669"/>
    <property type="project" value="InterPro"/>
</dbReference>
<feature type="domain" description="Xylanolytic transcriptional activator regulatory" evidence="9">
    <location>
        <begin position="223"/>
        <end position="298"/>
    </location>
</feature>
<dbReference type="KEGG" id="trg:TRUGW13939_01382"/>
<evidence type="ECO:0000313" key="10">
    <source>
        <dbReference type="EMBL" id="QKX54297.1"/>
    </source>
</evidence>
<evidence type="ECO:0000256" key="3">
    <source>
        <dbReference type="ARBA" id="ARBA00022833"/>
    </source>
</evidence>
<feature type="region of interest" description="Disordered" evidence="8">
    <location>
        <begin position="50"/>
        <end position="84"/>
    </location>
</feature>
<dbReference type="GO" id="GO:0043565">
    <property type="term" value="F:sequence-specific DNA binding"/>
    <property type="evidence" value="ECO:0007669"/>
    <property type="project" value="TreeGrafter"/>
</dbReference>
<dbReference type="InterPro" id="IPR007219">
    <property type="entry name" value="XnlR_reg_dom"/>
</dbReference>
<dbReference type="InterPro" id="IPR001138">
    <property type="entry name" value="Zn2Cys6_DnaBD"/>
</dbReference>
<evidence type="ECO:0000256" key="6">
    <source>
        <dbReference type="ARBA" id="ARBA00023163"/>
    </source>
</evidence>
<gene>
    <name evidence="10" type="ORF">TRUGW13939_01382</name>
</gene>
<keyword evidence="4" id="KW-0805">Transcription regulation</keyword>
<dbReference type="CDD" id="cd12148">
    <property type="entry name" value="fungal_TF_MHR"/>
    <property type="match status" value="1"/>
</dbReference>
<dbReference type="GO" id="GO:0000981">
    <property type="term" value="F:DNA-binding transcription factor activity, RNA polymerase II-specific"/>
    <property type="evidence" value="ECO:0007669"/>
    <property type="project" value="InterPro"/>
</dbReference>
<keyword evidence="6" id="KW-0804">Transcription</keyword>
<keyword evidence="11" id="KW-1185">Reference proteome</keyword>
<dbReference type="GeneID" id="55988894"/>
<evidence type="ECO:0000259" key="9">
    <source>
        <dbReference type="SMART" id="SM00906"/>
    </source>
</evidence>
<dbReference type="Gene3D" id="4.10.240.10">
    <property type="entry name" value="Zn(2)-C6 fungal-type DNA-binding domain"/>
    <property type="match status" value="1"/>
</dbReference>
<keyword evidence="7" id="KW-0539">Nucleus</keyword>
<reference evidence="11" key="1">
    <citation type="submission" date="2020-06" db="EMBL/GenBank/DDBJ databases">
        <title>A chromosome-scale genome assembly of Talaromyces rugulosus W13939.</title>
        <authorList>
            <person name="Wang B."/>
            <person name="Guo L."/>
            <person name="Ye K."/>
            <person name="Wang L."/>
        </authorList>
    </citation>
    <scope>NUCLEOTIDE SEQUENCE [LARGE SCALE GENOMIC DNA]</scope>
    <source>
        <strain evidence="11">W13939</strain>
    </source>
</reference>
<dbReference type="GO" id="GO:0006351">
    <property type="term" value="P:DNA-templated transcription"/>
    <property type="evidence" value="ECO:0007669"/>
    <property type="project" value="InterPro"/>
</dbReference>
<evidence type="ECO:0000256" key="2">
    <source>
        <dbReference type="ARBA" id="ARBA00022723"/>
    </source>
</evidence>
<dbReference type="PANTHER" id="PTHR47782">
    <property type="entry name" value="ZN(II)2CYS6 TRANSCRIPTION FACTOR (EUROFUNG)-RELATED"/>
    <property type="match status" value="1"/>
</dbReference>
<evidence type="ECO:0000256" key="1">
    <source>
        <dbReference type="ARBA" id="ARBA00004123"/>
    </source>
</evidence>
<keyword evidence="2" id="KW-0479">Metal-binding</keyword>
<evidence type="ECO:0000256" key="5">
    <source>
        <dbReference type="ARBA" id="ARBA00023125"/>
    </source>
</evidence>
<dbReference type="GO" id="GO:0045944">
    <property type="term" value="P:positive regulation of transcription by RNA polymerase II"/>
    <property type="evidence" value="ECO:0007669"/>
    <property type="project" value="TreeGrafter"/>
</dbReference>
<dbReference type="Proteomes" id="UP000509510">
    <property type="component" value="Chromosome I"/>
</dbReference>
<dbReference type="InterPro" id="IPR036864">
    <property type="entry name" value="Zn2-C6_fun-type_DNA-bd_sf"/>
</dbReference>
<organism evidence="10 11">
    <name type="scientific">Talaromyces rugulosus</name>
    <name type="common">Penicillium rugulosum</name>
    <dbReference type="NCBI Taxonomy" id="121627"/>
    <lineage>
        <taxon>Eukaryota</taxon>
        <taxon>Fungi</taxon>
        <taxon>Dikarya</taxon>
        <taxon>Ascomycota</taxon>
        <taxon>Pezizomycotina</taxon>
        <taxon>Eurotiomycetes</taxon>
        <taxon>Eurotiomycetidae</taxon>
        <taxon>Eurotiales</taxon>
        <taxon>Trichocomaceae</taxon>
        <taxon>Talaromyces</taxon>
        <taxon>Talaromyces sect. Islandici</taxon>
    </lineage>
</organism>
<feature type="compositionally biased region" description="Polar residues" evidence="8">
    <location>
        <begin position="50"/>
        <end position="74"/>
    </location>
</feature>
<protein>
    <recommendedName>
        <fullName evidence="9">Xylanolytic transcriptional activator regulatory domain-containing protein</fullName>
    </recommendedName>
</protein>